<dbReference type="Proteomes" id="UP000799291">
    <property type="component" value="Unassembled WGS sequence"/>
</dbReference>
<reference evidence="2" key="1">
    <citation type="journal article" date="2020" name="Stud. Mycol.">
        <title>101 Dothideomycetes genomes: a test case for predicting lifestyles and emergence of pathogens.</title>
        <authorList>
            <person name="Haridas S."/>
            <person name="Albert R."/>
            <person name="Binder M."/>
            <person name="Bloem J."/>
            <person name="Labutti K."/>
            <person name="Salamov A."/>
            <person name="Andreopoulos B."/>
            <person name="Baker S."/>
            <person name="Barry K."/>
            <person name="Bills G."/>
            <person name="Bluhm B."/>
            <person name="Cannon C."/>
            <person name="Castanera R."/>
            <person name="Culley D."/>
            <person name="Daum C."/>
            <person name="Ezra D."/>
            <person name="Gonzalez J."/>
            <person name="Henrissat B."/>
            <person name="Kuo A."/>
            <person name="Liang C."/>
            <person name="Lipzen A."/>
            <person name="Lutzoni F."/>
            <person name="Magnuson J."/>
            <person name="Mondo S."/>
            <person name="Nolan M."/>
            <person name="Ohm R."/>
            <person name="Pangilinan J."/>
            <person name="Park H.-J."/>
            <person name="Ramirez L."/>
            <person name="Alfaro M."/>
            <person name="Sun H."/>
            <person name="Tritt A."/>
            <person name="Yoshinaga Y."/>
            <person name="Zwiers L.-H."/>
            <person name="Turgeon B."/>
            <person name="Goodwin S."/>
            <person name="Spatafora J."/>
            <person name="Crous P."/>
            <person name="Grigoriev I."/>
        </authorList>
    </citation>
    <scope>NUCLEOTIDE SEQUENCE</scope>
    <source>
        <strain evidence="2">CBS 122367</strain>
    </source>
</reference>
<keyword evidence="3" id="KW-1185">Reference proteome</keyword>
<dbReference type="EMBL" id="MU005624">
    <property type="protein sequence ID" value="KAF2677304.1"/>
    <property type="molecule type" value="Genomic_DNA"/>
</dbReference>
<evidence type="ECO:0000313" key="3">
    <source>
        <dbReference type="Proteomes" id="UP000799291"/>
    </source>
</evidence>
<evidence type="ECO:0000313" key="2">
    <source>
        <dbReference type="EMBL" id="KAF2677304.1"/>
    </source>
</evidence>
<organism evidence="2 3">
    <name type="scientific">Lentithecium fluviatile CBS 122367</name>
    <dbReference type="NCBI Taxonomy" id="1168545"/>
    <lineage>
        <taxon>Eukaryota</taxon>
        <taxon>Fungi</taxon>
        <taxon>Dikarya</taxon>
        <taxon>Ascomycota</taxon>
        <taxon>Pezizomycotina</taxon>
        <taxon>Dothideomycetes</taxon>
        <taxon>Pleosporomycetidae</taxon>
        <taxon>Pleosporales</taxon>
        <taxon>Massarineae</taxon>
        <taxon>Lentitheciaceae</taxon>
        <taxon>Lentithecium</taxon>
    </lineage>
</organism>
<dbReference type="AlphaFoldDB" id="A0A6G1IGF1"/>
<evidence type="ECO:0000259" key="1">
    <source>
        <dbReference type="Pfam" id="PF25534"/>
    </source>
</evidence>
<accession>A0A6G1IGF1</accession>
<dbReference type="InterPro" id="IPR057678">
    <property type="entry name" value="DUF7918"/>
</dbReference>
<name>A0A6G1IGF1_9PLEO</name>
<dbReference type="PANTHER" id="PTHR36223:SF1">
    <property type="entry name" value="TRANSCRIPTION ELONGATION FACTOR EAF N-TERMINAL DOMAIN-CONTAINING PROTEIN"/>
    <property type="match status" value="1"/>
</dbReference>
<gene>
    <name evidence="2" type="ORF">K458DRAFT_409870</name>
</gene>
<dbReference type="PANTHER" id="PTHR36223">
    <property type="entry name" value="BETA-LACTAMASE-TYPE TRANSPEPTIDASE FOLD DOMAIN CONTAINING PROTEIN"/>
    <property type="match status" value="1"/>
</dbReference>
<proteinExistence type="predicted"/>
<dbReference type="Pfam" id="PF25534">
    <property type="entry name" value="DUF7918"/>
    <property type="match status" value="1"/>
</dbReference>
<dbReference type="OrthoDB" id="3364132at2759"/>
<sequence length="307" mass="34671">MAVHPHCDGLEATIAVNGSTLKEYGFDDGDASSRNLQCYIEAKSGAIFEVRYRFSDPFPADRAVSMIVTIDSKDVDEPIVRPRELHDINGHASEGHITNTQSEFYVQRYTFTPLDIEEADLEPVPEAVKFFLLEALRRNKTMEFQEKDVEDLSTVSEKAVKGKVLFHAFNLAAAKPTKALDIFDAEYADGGEPFATFYFHYRSHGALKDLHVIPSTPDPVDLEDCNDDTFQSAGRTQLQCMFAPWKCKDELRRRMKRERSSSVTVVDDDDVGDKNNDVIFVRTGRDLKRAKLPPQLLGEDDEVIELD</sequence>
<protein>
    <recommendedName>
        <fullName evidence="1">DUF7918 domain-containing protein</fullName>
    </recommendedName>
</protein>
<feature type="domain" description="DUF7918" evidence="1">
    <location>
        <begin position="9"/>
        <end position="216"/>
    </location>
</feature>